<organism evidence="3 4">
    <name type="scientific">Micromonospora vinacea</name>
    <dbReference type="NCBI Taxonomy" id="709878"/>
    <lineage>
        <taxon>Bacteria</taxon>
        <taxon>Bacillati</taxon>
        <taxon>Actinomycetota</taxon>
        <taxon>Actinomycetes</taxon>
        <taxon>Micromonosporales</taxon>
        <taxon>Micromonosporaceae</taxon>
        <taxon>Micromonospora</taxon>
    </lineage>
</organism>
<keyword evidence="1" id="KW-0472">Membrane</keyword>
<evidence type="ECO:0000313" key="4">
    <source>
        <dbReference type="Proteomes" id="UP000631791"/>
    </source>
</evidence>
<feature type="chain" id="PRO_5045127194" evidence="2">
    <location>
        <begin position="31"/>
        <end position="239"/>
    </location>
</feature>
<reference evidence="3 4" key="1">
    <citation type="submission" date="2020-11" db="EMBL/GenBank/DDBJ databases">
        <title>Sequencing the genomes of 1000 actinobacteria strains.</title>
        <authorList>
            <person name="Klenk H.-P."/>
        </authorList>
    </citation>
    <scope>NUCLEOTIDE SEQUENCE [LARGE SCALE GENOMIC DNA]</scope>
    <source>
        <strain evidence="3 4">DSM 101695</strain>
    </source>
</reference>
<gene>
    <name evidence="3" type="ORF">IW249_002302</name>
</gene>
<keyword evidence="2" id="KW-0732">Signal</keyword>
<dbReference type="RefSeq" id="WP_196920737.1">
    <property type="nucleotide sequence ID" value="NZ_JADOTY010000001.1"/>
</dbReference>
<accession>A0ABS0K128</accession>
<dbReference type="EMBL" id="JADOTY010000001">
    <property type="protein sequence ID" value="MBG6101888.1"/>
    <property type="molecule type" value="Genomic_DNA"/>
</dbReference>
<comment type="caution">
    <text evidence="3">The sequence shown here is derived from an EMBL/GenBank/DDBJ whole genome shotgun (WGS) entry which is preliminary data.</text>
</comment>
<sequence length="239" mass="25110">MPSTPRWPRRVVISVAFTLTLLAAPVPAGAHPYGYPQTVTIAADATRPEVVRLTWKAGGVDELTVLGVRLGLLPQDRVLLDGAISFQASDATVLASSASFATYLLQQMTVTSDGHACAGTVDTPSDLAGSGVDVDYLCAGPIGAARIEVRMLSDLDPAYQTVATGPWGQRQVYGPGRYAHDWALGDAPSASDAGVADHGRATSWKVAGSVGPLLLIAAVVTLLRRQVRRRRVARARPSS</sequence>
<keyword evidence="4" id="KW-1185">Reference proteome</keyword>
<evidence type="ECO:0000313" key="3">
    <source>
        <dbReference type="EMBL" id="MBG6101888.1"/>
    </source>
</evidence>
<dbReference type="Proteomes" id="UP000631791">
    <property type="component" value="Unassembled WGS sequence"/>
</dbReference>
<keyword evidence="1" id="KW-0812">Transmembrane</keyword>
<keyword evidence="1" id="KW-1133">Transmembrane helix</keyword>
<proteinExistence type="predicted"/>
<feature type="transmembrane region" description="Helical" evidence="1">
    <location>
        <begin position="204"/>
        <end position="223"/>
    </location>
</feature>
<feature type="signal peptide" evidence="2">
    <location>
        <begin position="1"/>
        <end position="30"/>
    </location>
</feature>
<evidence type="ECO:0000256" key="2">
    <source>
        <dbReference type="SAM" id="SignalP"/>
    </source>
</evidence>
<name>A0ABS0K128_9ACTN</name>
<protein>
    <submittedName>
        <fullName evidence="3">Uncharacterized protein</fullName>
    </submittedName>
</protein>
<evidence type="ECO:0000256" key="1">
    <source>
        <dbReference type="SAM" id="Phobius"/>
    </source>
</evidence>